<evidence type="ECO:0000256" key="3">
    <source>
        <dbReference type="ARBA" id="ARBA00022692"/>
    </source>
</evidence>
<dbReference type="InterPro" id="IPR023997">
    <property type="entry name" value="TonB-dep_OMP_SusC/RagA_CS"/>
</dbReference>
<dbReference type="AlphaFoldDB" id="A0A5J4RXI7"/>
<reference evidence="7" key="1">
    <citation type="submission" date="2019-03" db="EMBL/GenBank/DDBJ databases">
        <title>Single cell metagenomics reveals metabolic interactions within the superorganism composed of flagellate Streblomastix strix and complex community of Bacteroidetes bacteria on its surface.</title>
        <authorList>
            <person name="Treitli S.C."/>
            <person name="Kolisko M."/>
            <person name="Husnik F."/>
            <person name="Keeling P."/>
            <person name="Hampl V."/>
        </authorList>
    </citation>
    <scope>NUCLEOTIDE SEQUENCE</scope>
    <source>
        <strain evidence="7">STM</strain>
    </source>
</reference>
<keyword evidence="5" id="KW-0998">Cell outer membrane</keyword>
<evidence type="ECO:0000256" key="4">
    <source>
        <dbReference type="ARBA" id="ARBA00023136"/>
    </source>
</evidence>
<dbReference type="InterPro" id="IPR008969">
    <property type="entry name" value="CarboxyPept-like_regulatory"/>
</dbReference>
<dbReference type="InterPro" id="IPR037066">
    <property type="entry name" value="Plug_dom_sf"/>
</dbReference>
<keyword evidence="3" id="KW-0812">Transmembrane</keyword>
<dbReference type="Pfam" id="PF13715">
    <property type="entry name" value="CarbopepD_reg_2"/>
    <property type="match status" value="1"/>
</dbReference>
<protein>
    <submittedName>
        <fullName evidence="7">TonB-dependent receptor SusC</fullName>
    </submittedName>
</protein>
<dbReference type="PROSITE" id="PS52016">
    <property type="entry name" value="TONB_DEPENDENT_REC_3"/>
    <property type="match status" value="1"/>
</dbReference>
<accession>A0A5J4RXI7</accession>
<sequence>MNYLKSMPAQRNNCSCRMKMFVVYFILMSTLAVFAQNNLGEKRQQTNTVTGVVLNEEDQEPIIGATVLVKGTPIGVITDWNGKFSLTNIPSSAKMLEISYIGMKTQEIPVADVVKVLLKSNVQELDEVMVVAYGTSKKSTFTGSAALVKADKLNERPVTNVTSALVGVVPGVQVSTANGQPGSESSIYVRGIGSYGASNTPLIVLNGMPYDNAISSINPNDIESLTVLKDAASSALYGSRAANGVIMITTKKGSQGKMSVNVKLNQGIIDKQTSDYQKVGLNDYVSLYWENLRNRYIRDGKEDTAGQLASSGLFDELSYNPFNVPNNQVVDATGKMNANAQFLWPEDVDWVNAIQQLGNRTDASVSISGATEKTDFYASAGYTNEEGYVIGSQFGRYTISGNINSKIKKWLKTGVNISANMSNSDGNQNEGQGNNINPFRFTRYVGPIYPIHVHNPENGEYLRDELGNLIYDFGTGYSVGGVTVPIRDYIAGNNPAIELQKNQNSNKRNTIIAKVYTEMSFLKDFTLALNGSVGANSYLASSAAIVYPEKGNTGTLTKTNSFTTTWTFNELLSYAKDFNLHHIDFMVGHESYDYEYNYLTTSMKDQKFDNNFEFPNYSNLNSTPLSYTNRYTTEGYLSRFNYDYDSRYFFSGSFRRDGSSRFYKDSRWGNFWSIGGGWRIDKESFLSDVSFVDILKLRASYGEVGNDNVGSYYPWRATYEVAQNASEAGYIQNTLENKRLQWEVSHNSDIALEFTLLHGKYSGAIEFFNRQSSNLLFSVPLSPSTGVNSVDMNAGTMYNRGIEAELTAKIFDKKMLSWSISGNATYLKNRITKLPVDPFVSGVHKIEKDHARYTYWLRQWRGVDPATGNSLYVPTENALTSSESLVKINNNTYTTSIEEALYDYSGESTPKVTGGISTNLSYQRFTLSLAFYYQLGGKMYDVAYNTLMSPGTGSLSYSALHVDILNRWQKSGDITNVPRISNGSDSNDLQAGTSTRWLISSNMLELSNINLGYDFAKHWINPLEISGLRLYISADNVFQITKRKGIYPRRNIFSGYSSNGDVYLPSRVFTAGLNMTF</sequence>
<organism evidence="7">
    <name type="scientific">termite gut metagenome</name>
    <dbReference type="NCBI Taxonomy" id="433724"/>
    <lineage>
        <taxon>unclassified sequences</taxon>
        <taxon>metagenomes</taxon>
        <taxon>organismal metagenomes</taxon>
    </lineage>
</organism>
<dbReference type="Gene3D" id="2.40.170.20">
    <property type="entry name" value="TonB-dependent receptor, beta-barrel domain"/>
    <property type="match status" value="1"/>
</dbReference>
<keyword evidence="7" id="KW-0675">Receptor</keyword>
<dbReference type="InterPro" id="IPR036942">
    <property type="entry name" value="Beta-barrel_TonB_sf"/>
</dbReference>
<dbReference type="EMBL" id="SNRY01000672">
    <property type="protein sequence ID" value="KAA6337771.1"/>
    <property type="molecule type" value="Genomic_DNA"/>
</dbReference>
<dbReference type="FunFam" id="2.170.130.10:FF:000003">
    <property type="entry name" value="SusC/RagA family TonB-linked outer membrane protein"/>
    <property type="match status" value="1"/>
</dbReference>
<keyword evidence="2" id="KW-0813">Transport</keyword>
<evidence type="ECO:0000259" key="6">
    <source>
        <dbReference type="Pfam" id="PF07715"/>
    </source>
</evidence>
<dbReference type="Pfam" id="PF07715">
    <property type="entry name" value="Plug"/>
    <property type="match status" value="1"/>
</dbReference>
<dbReference type="InterPro" id="IPR023996">
    <property type="entry name" value="TonB-dep_OMP_SusC/RagA"/>
</dbReference>
<proteinExistence type="predicted"/>
<evidence type="ECO:0000256" key="1">
    <source>
        <dbReference type="ARBA" id="ARBA00004571"/>
    </source>
</evidence>
<evidence type="ECO:0000313" key="7">
    <source>
        <dbReference type="EMBL" id="KAA6337771.1"/>
    </source>
</evidence>
<dbReference type="Gene3D" id="2.60.40.1120">
    <property type="entry name" value="Carboxypeptidase-like, regulatory domain"/>
    <property type="match status" value="1"/>
</dbReference>
<evidence type="ECO:0000256" key="2">
    <source>
        <dbReference type="ARBA" id="ARBA00022448"/>
    </source>
</evidence>
<name>A0A5J4RXI7_9ZZZZ</name>
<gene>
    <name evidence="7" type="ORF">EZS27_014174</name>
</gene>
<dbReference type="InterPro" id="IPR039426">
    <property type="entry name" value="TonB-dep_rcpt-like"/>
</dbReference>
<dbReference type="GO" id="GO:0009279">
    <property type="term" value="C:cell outer membrane"/>
    <property type="evidence" value="ECO:0007669"/>
    <property type="project" value="UniProtKB-SubCell"/>
</dbReference>
<dbReference type="InterPro" id="IPR012910">
    <property type="entry name" value="Plug_dom"/>
</dbReference>
<dbReference type="Gene3D" id="2.170.130.10">
    <property type="entry name" value="TonB-dependent receptor, plug domain"/>
    <property type="match status" value="1"/>
</dbReference>
<comment type="caution">
    <text evidence="7">The sequence shown here is derived from an EMBL/GenBank/DDBJ whole genome shotgun (WGS) entry which is preliminary data.</text>
</comment>
<evidence type="ECO:0000256" key="5">
    <source>
        <dbReference type="ARBA" id="ARBA00023237"/>
    </source>
</evidence>
<dbReference type="NCBIfam" id="TIGR04057">
    <property type="entry name" value="SusC_RagA_signa"/>
    <property type="match status" value="1"/>
</dbReference>
<dbReference type="SUPFAM" id="SSF49464">
    <property type="entry name" value="Carboxypeptidase regulatory domain-like"/>
    <property type="match status" value="1"/>
</dbReference>
<feature type="domain" description="TonB-dependent receptor plug" evidence="6">
    <location>
        <begin position="138"/>
        <end position="245"/>
    </location>
</feature>
<dbReference type="NCBIfam" id="TIGR04056">
    <property type="entry name" value="OMP_RagA_SusC"/>
    <property type="match status" value="1"/>
</dbReference>
<keyword evidence="4" id="KW-0472">Membrane</keyword>
<comment type="subcellular location">
    <subcellularLocation>
        <location evidence="1">Cell outer membrane</location>
        <topology evidence="1">Multi-pass membrane protein</topology>
    </subcellularLocation>
</comment>
<dbReference type="SUPFAM" id="SSF56935">
    <property type="entry name" value="Porins"/>
    <property type="match status" value="1"/>
</dbReference>